<evidence type="ECO:0000256" key="1">
    <source>
        <dbReference type="SAM" id="MobiDB-lite"/>
    </source>
</evidence>
<feature type="region of interest" description="Disordered" evidence="1">
    <location>
        <begin position="95"/>
        <end position="174"/>
    </location>
</feature>
<dbReference type="EMBL" id="JAULSW010000007">
    <property type="protein sequence ID" value="KAK3375164.1"/>
    <property type="molecule type" value="Genomic_DNA"/>
</dbReference>
<evidence type="ECO:0000259" key="2">
    <source>
        <dbReference type="Pfam" id="PF01476"/>
    </source>
</evidence>
<dbReference type="Pfam" id="PF01476">
    <property type="entry name" value="LysM"/>
    <property type="match status" value="1"/>
</dbReference>
<keyword evidence="4" id="KW-1185">Reference proteome</keyword>
<feature type="domain" description="LysM" evidence="2">
    <location>
        <begin position="185"/>
        <end position="216"/>
    </location>
</feature>
<dbReference type="InterPro" id="IPR018392">
    <property type="entry name" value="LysM"/>
</dbReference>
<dbReference type="PANTHER" id="PTHR20932">
    <property type="entry name" value="LYSM AND PUTATIVE PEPTIDOGLYCAN-BINDING DOMAIN-CONTAINING PROTEIN"/>
    <property type="match status" value="1"/>
</dbReference>
<dbReference type="PANTHER" id="PTHR20932:SF31">
    <property type="entry name" value="RING-TYPE DOMAIN-CONTAINING PROTEIN"/>
    <property type="match status" value="1"/>
</dbReference>
<dbReference type="Proteomes" id="UP001285441">
    <property type="component" value="Unassembled WGS sequence"/>
</dbReference>
<gene>
    <name evidence="3" type="ORF">B0H63DRAFT_269231</name>
</gene>
<reference evidence="3" key="2">
    <citation type="submission" date="2023-06" db="EMBL/GenBank/DDBJ databases">
        <authorList>
            <consortium name="Lawrence Berkeley National Laboratory"/>
            <person name="Haridas S."/>
            <person name="Hensen N."/>
            <person name="Bonometti L."/>
            <person name="Westerberg I."/>
            <person name="Brannstrom I.O."/>
            <person name="Guillou S."/>
            <person name="Cros-Aarteil S."/>
            <person name="Calhoun S."/>
            <person name="Kuo A."/>
            <person name="Mondo S."/>
            <person name="Pangilinan J."/>
            <person name="Riley R."/>
            <person name="LaButti K."/>
            <person name="Andreopoulos B."/>
            <person name="Lipzen A."/>
            <person name="Chen C."/>
            <person name="Yanf M."/>
            <person name="Daum C."/>
            <person name="Ng V."/>
            <person name="Clum A."/>
            <person name="Steindorff A."/>
            <person name="Ohm R."/>
            <person name="Martin F."/>
            <person name="Silar P."/>
            <person name="Natvig D."/>
            <person name="Lalanne C."/>
            <person name="Gautier V."/>
            <person name="Ament-velasquez S.L."/>
            <person name="Kruys A."/>
            <person name="Hutchinson M.I."/>
            <person name="Powell A.J."/>
            <person name="Barry K."/>
            <person name="Miller A.N."/>
            <person name="Grigoriev I.V."/>
            <person name="Debuchy R."/>
            <person name="Gladieux P."/>
            <person name="Thoren M.H."/>
            <person name="Johannesson H."/>
        </authorList>
    </citation>
    <scope>NUCLEOTIDE SEQUENCE</scope>
    <source>
        <strain evidence="3">CBS 232.78</strain>
    </source>
</reference>
<feature type="region of interest" description="Disordered" evidence="1">
    <location>
        <begin position="293"/>
        <end position="324"/>
    </location>
</feature>
<proteinExistence type="predicted"/>
<evidence type="ECO:0000313" key="4">
    <source>
        <dbReference type="Proteomes" id="UP001285441"/>
    </source>
</evidence>
<feature type="compositionally biased region" description="Polar residues" evidence="1">
    <location>
        <begin position="293"/>
        <end position="304"/>
    </location>
</feature>
<reference evidence="3" key="1">
    <citation type="journal article" date="2023" name="Mol. Phylogenet. Evol.">
        <title>Genome-scale phylogeny and comparative genomics of the fungal order Sordariales.</title>
        <authorList>
            <person name="Hensen N."/>
            <person name="Bonometti L."/>
            <person name="Westerberg I."/>
            <person name="Brannstrom I.O."/>
            <person name="Guillou S."/>
            <person name="Cros-Aarteil S."/>
            <person name="Calhoun S."/>
            <person name="Haridas S."/>
            <person name="Kuo A."/>
            <person name="Mondo S."/>
            <person name="Pangilinan J."/>
            <person name="Riley R."/>
            <person name="LaButti K."/>
            <person name="Andreopoulos B."/>
            <person name="Lipzen A."/>
            <person name="Chen C."/>
            <person name="Yan M."/>
            <person name="Daum C."/>
            <person name="Ng V."/>
            <person name="Clum A."/>
            <person name="Steindorff A."/>
            <person name="Ohm R.A."/>
            <person name="Martin F."/>
            <person name="Silar P."/>
            <person name="Natvig D.O."/>
            <person name="Lalanne C."/>
            <person name="Gautier V."/>
            <person name="Ament-Velasquez S.L."/>
            <person name="Kruys A."/>
            <person name="Hutchinson M.I."/>
            <person name="Powell A.J."/>
            <person name="Barry K."/>
            <person name="Miller A.N."/>
            <person name="Grigoriev I.V."/>
            <person name="Debuchy R."/>
            <person name="Gladieux P."/>
            <person name="Hiltunen Thoren M."/>
            <person name="Johannesson H."/>
        </authorList>
    </citation>
    <scope>NUCLEOTIDE SEQUENCE</scope>
    <source>
        <strain evidence="3">CBS 232.78</strain>
    </source>
</reference>
<feature type="compositionally biased region" description="Low complexity" evidence="1">
    <location>
        <begin position="140"/>
        <end position="153"/>
    </location>
</feature>
<dbReference type="AlphaFoldDB" id="A0AAE0NA83"/>
<feature type="compositionally biased region" description="Low complexity" evidence="1">
    <location>
        <begin position="95"/>
        <end position="115"/>
    </location>
</feature>
<protein>
    <recommendedName>
        <fullName evidence="2">LysM domain-containing protein</fullName>
    </recommendedName>
</protein>
<dbReference type="Gene3D" id="3.10.350.10">
    <property type="entry name" value="LysM domain"/>
    <property type="match status" value="1"/>
</dbReference>
<accession>A0AAE0NA83</accession>
<organism evidence="3 4">
    <name type="scientific">Podospora didyma</name>
    <dbReference type="NCBI Taxonomy" id="330526"/>
    <lineage>
        <taxon>Eukaryota</taxon>
        <taxon>Fungi</taxon>
        <taxon>Dikarya</taxon>
        <taxon>Ascomycota</taxon>
        <taxon>Pezizomycotina</taxon>
        <taxon>Sordariomycetes</taxon>
        <taxon>Sordariomycetidae</taxon>
        <taxon>Sordariales</taxon>
        <taxon>Podosporaceae</taxon>
        <taxon>Podospora</taxon>
    </lineage>
</organism>
<evidence type="ECO:0000313" key="3">
    <source>
        <dbReference type="EMBL" id="KAK3375164.1"/>
    </source>
</evidence>
<name>A0AAE0NA83_9PEZI</name>
<dbReference type="InterPro" id="IPR045030">
    <property type="entry name" value="LYSM1-4"/>
</dbReference>
<sequence length="324" mass="35629">MEACCTCATLLSAVPRVSPLSEKPLPYNRRLEECCGRVICGSCINKNPRFSGYCPYCQTPSTSTPSSPVPRGARGGLKDLLPSYISSTTTTATTDLPLAYTTTTTTTPPSNNSNIEPPPSYSHPPLLTTTLSNSSDPEKSALALLLSSSSSSSRPGLPHTPAQPLPPRQEQEEQDTLHFLDHDHDTISSLSLRYNVPASALRRANKLGSDHLLLGRRSVLIPGRFYKGGLSLSPRPVEGEEEEVRKGKIRRWMVACKCSDYDIAVLYLEQAGYDFDDASEAYFGDEAWESEHPLTSSFSHNGGRSSKDVMRWRRKRRDNTFGQS</sequence>
<dbReference type="InterPro" id="IPR036779">
    <property type="entry name" value="LysM_dom_sf"/>
</dbReference>
<comment type="caution">
    <text evidence="3">The sequence shown here is derived from an EMBL/GenBank/DDBJ whole genome shotgun (WGS) entry which is preliminary data.</text>
</comment>
<feature type="region of interest" description="Disordered" evidence="1">
    <location>
        <begin position="60"/>
        <end position="80"/>
    </location>
</feature>
<dbReference type="CDD" id="cd00118">
    <property type="entry name" value="LysM"/>
    <property type="match status" value="1"/>
</dbReference>